<protein>
    <submittedName>
        <fullName evidence="2">Crp/Fnr family transcriptional regulator</fullName>
    </submittedName>
</protein>
<dbReference type="RefSeq" id="WP_379019244.1">
    <property type="nucleotide sequence ID" value="NZ_JBHRTA010000008.1"/>
</dbReference>
<gene>
    <name evidence="2" type="ORF">ACFOET_02545</name>
</gene>
<evidence type="ECO:0000259" key="1">
    <source>
        <dbReference type="PROSITE" id="PS50042"/>
    </source>
</evidence>
<reference evidence="3" key="1">
    <citation type="journal article" date="2019" name="Int. J. Syst. Evol. Microbiol.">
        <title>The Global Catalogue of Microorganisms (GCM) 10K type strain sequencing project: providing services to taxonomists for standard genome sequencing and annotation.</title>
        <authorList>
            <consortium name="The Broad Institute Genomics Platform"/>
            <consortium name="The Broad Institute Genome Sequencing Center for Infectious Disease"/>
            <person name="Wu L."/>
            <person name="Ma J."/>
        </authorList>
    </citation>
    <scope>NUCLEOTIDE SEQUENCE [LARGE SCALE GENOMIC DNA]</scope>
    <source>
        <strain evidence="3">KCTC 52416</strain>
    </source>
</reference>
<dbReference type="CDD" id="cd00038">
    <property type="entry name" value="CAP_ED"/>
    <property type="match status" value="1"/>
</dbReference>
<dbReference type="Pfam" id="PF00027">
    <property type="entry name" value="cNMP_binding"/>
    <property type="match status" value="1"/>
</dbReference>
<dbReference type="InterPro" id="IPR000595">
    <property type="entry name" value="cNMP-bd_dom"/>
</dbReference>
<dbReference type="Proteomes" id="UP001595526">
    <property type="component" value="Unassembled WGS sequence"/>
</dbReference>
<dbReference type="SUPFAM" id="SSF51206">
    <property type="entry name" value="cAMP-binding domain-like"/>
    <property type="match status" value="1"/>
</dbReference>
<evidence type="ECO:0000313" key="2">
    <source>
        <dbReference type="EMBL" id="MFC3196486.1"/>
    </source>
</evidence>
<feature type="domain" description="Cyclic nucleotide-binding" evidence="1">
    <location>
        <begin position="10"/>
        <end position="113"/>
    </location>
</feature>
<evidence type="ECO:0000313" key="3">
    <source>
        <dbReference type="Proteomes" id="UP001595526"/>
    </source>
</evidence>
<dbReference type="PROSITE" id="PS50042">
    <property type="entry name" value="CNMP_BINDING_3"/>
    <property type="match status" value="1"/>
</dbReference>
<comment type="caution">
    <text evidence="2">The sequence shown here is derived from an EMBL/GenBank/DDBJ whole genome shotgun (WGS) entry which is preliminary data.</text>
</comment>
<dbReference type="InterPro" id="IPR018490">
    <property type="entry name" value="cNMP-bd_dom_sf"/>
</dbReference>
<organism evidence="2 3">
    <name type="scientific">Parapedobacter deserti</name>
    <dbReference type="NCBI Taxonomy" id="1912957"/>
    <lineage>
        <taxon>Bacteria</taxon>
        <taxon>Pseudomonadati</taxon>
        <taxon>Bacteroidota</taxon>
        <taxon>Sphingobacteriia</taxon>
        <taxon>Sphingobacteriales</taxon>
        <taxon>Sphingobacteriaceae</taxon>
        <taxon>Parapedobacter</taxon>
    </lineage>
</organism>
<sequence>MSKLLENISLIIRLDAEEQKKIERAFIPASLRKGEHWITAGKVCKQVAFLHSGKLRVYYGDISGDETTCHFFMPESFVSSLTSFLTNTPSTEHITAMEDSELLNISKERLEALSDEIPKLHIWRRVIAENLFISMEKRVAMLQSKTAYERYSKMIEEDPRILLSVPLQYTASFLGITPQHLSRLRRESVK</sequence>
<dbReference type="InterPro" id="IPR014710">
    <property type="entry name" value="RmlC-like_jellyroll"/>
</dbReference>
<keyword evidence="3" id="KW-1185">Reference proteome</keyword>
<name>A0ABV7JEJ3_9SPHI</name>
<dbReference type="Gene3D" id="2.60.120.10">
    <property type="entry name" value="Jelly Rolls"/>
    <property type="match status" value="1"/>
</dbReference>
<proteinExistence type="predicted"/>
<accession>A0ABV7JEJ3</accession>
<dbReference type="EMBL" id="JBHRTA010000008">
    <property type="protein sequence ID" value="MFC3196486.1"/>
    <property type="molecule type" value="Genomic_DNA"/>
</dbReference>